<protein>
    <submittedName>
        <fullName evidence="1">HAD-IA family hydrolase</fullName>
    </submittedName>
</protein>
<accession>A0AAE9YG40</accession>
<dbReference type="EMBL" id="CP116942">
    <property type="protein sequence ID" value="WCO67166.1"/>
    <property type="molecule type" value="Genomic_DNA"/>
</dbReference>
<dbReference type="Gene3D" id="3.40.50.1000">
    <property type="entry name" value="HAD superfamily/HAD-like"/>
    <property type="match status" value="1"/>
</dbReference>
<evidence type="ECO:0000313" key="1">
    <source>
        <dbReference type="EMBL" id="WCO67166.1"/>
    </source>
</evidence>
<dbReference type="KEGG" id="ima:PO878_00320"/>
<dbReference type="GO" id="GO:0016787">
    <property type="term" value="F:hydrolase activity"/>
    <property type="evidence" value="ECO:0007669"/>
    <property type="project" value="UniProtKB-KW"/>
</dbReference>
<dbReference type="NCBIfam" id="TIGR01509">
    <property type="entry name" value="HAD-SF-IA-v3"/>
    <property type="match status" value="1"/>
</dbReference>
<dbReference type="Proteomes" id="UP001216390">
    <property type="component" value="Chromosome"/>
</dbReference>
<dbReference type="Pfam" id="PF00702">
    <property type="entry name" value="Hydrolase"/>
    <property type="match status" value="1"/>
</dbReference>
<dbReference type="PANTHER" id="PTHR43611">
    <property type="entry name" value="ALPHA-D-GLUCOSE 1-PHOSPHATE PHOSPHATASE"/>
    <property type="match status" value="1"/>
</dbReference>
<dbReference type="AlphaFoldDB" id="A0AAE9YG40"/>
<proteinExistence type="predicted"/>
<dbReference type="InterPro" id="IPR036412">
    <property type="entry name" value="HAD-like_sf"/>
</dbReference>
<dbReference type="InterPro" id="IPR023198">
    <property type="entry name" value="PGP-like_dom2"/>
</dbReference>
<keyword evidence="1" id="KW-0378">Hydrolase</keyword>
<keyword evidence="2" id="KW-1185">Reference proteome</keyword>
<organism evidence="1 2">
    <name type="scientific">Iamia majanohamensis</name>
    <dbReference type="NCBI Taxonomy" id="467976"/>
    <lineage>
        <taxon>Bacteria</taxon>
        <taxon>Bacillati</taxon>
        <taxon>Actinomycetota</taxon>
        <taxon>Acidimicrobiia</taxon>
        <taxon>Acidimicrobiales</taxon>
        <taxon>Iamiaceae</taxon>
        <taxon>Iamia</taxon>
    </lineage>
</organism>
<dbReference type="InterPro" id="IPR023214">
    <property type="entry name" value="HAD_sf"/>
</dbReference>
<dbReference type="SUPFAM" id="SSF56784">
    <property type="entry name" value="HAD-like"/>
    <property type="match status" value="1"/>
</dbReference>
<dbReference type="RefSeq" id="WP_272736688.1">
    <property type="nucleotide sequence ID" value="NZ_CP116942.1"/>
</dbReference>
<evidence type="ECO:0000313" key="2">
    <source>
        <dbReference type="Proteomes" id="UP001216390"/>
    </source>
</evidence>
<dbReference type="PANTHER" id="PTHR43611:SF3">
    <property type="entry name" value="FLAVIN MONONUCLEOTIDE HYDROLASE 1, CHLOROPLATIC"/>
    <property type="match status" value="1"/>
</dbReference>
<gene>
    <name evidence="1" type="ORF">PO878_00320</name>
</gene>
<reference evidence="1" key="1">
    <citation type="submission" date="2023-01" db="EMBL/GenBank/DDBJ databases">
        <title>The diversity of Class Acidimicrobiia in South China Sea sediment environments and the proposal of Iamia marina sp. nov., a novel species of the genus Iamia.</title>
        <authorList>
            <person name="He Y."/>
            <person name="Tian X."/>
        </authorList>
    </citation>
    <scope>NUCLEOTIDE SEQUENCE</scope>
    <source>
        <strain evidence="1">DSM 19957</strain>
    </source>
</reference>
<dbReference type="Gene3D" id="1.10.150.240">
    <property type="entry name" value="Putative phosphatase, domain 2"/>
    <property type="match status" value="1"/>
</dbReference>
<dbReference type="InterPro" id="IPR006439">
    <property type="entry name" value="HAD-SF_hydro_IA"/>
</dbReference>
<sequence length="208" mass="21921">MDPLVDLLLLDVNGVLYDYDPEVRVAALGRALGVGPDAVRDALFTSGLEDASDAGEVGPDEYLAEAGRRLGTPLDRETWAAALAGAVTPVPDVLAVVEAVIGRVRCATLSNNGLLVREMVDRVYPDLARLGVEVHVAAEFGEAKPDRDVYLDACERCGADPTRTAFVDDKEANARGAAAAGLHAHHHRDVDGLATFLSDLGLPVDAGR</sequence>
<name>A0AAE9YG40_9ACTN</name>